<evidence type="ECO:0000256" key="7">
    <source>
        <dbReference type="ARBA" id="ARBA00023004"/>
    </source>
</evidence>
<comment type="cofactor">
    <cofactor evidence="1">
        <name>heme c</name>
        <dbReference type="ChEBI" id="CHEBI:61717"/>
    </cofactor>
</comment>
<dbReference type="InterPro" id="IPR008168">
    <property type="entry name" value="Cyt_C_IC"/>
</dbReference>
<keyword evidence="5 8" id="KW-0479">Metal-binding</keyword>
<dbReference type="GO" id="GO:0005506">
    <property type="term" value="F:iron ion binding"/>
    <property type="evidence" value="ECO:0007669"/>
    <property type="project" value="InterPro"/>
</dbReference>
<dbReference type="STRING" id="1449351.RISW2_19010"/>
<comment type="caution">
    <text evidence="10">The sequence shown here is derived from an EMBL/GenBank/DDBJ whole genome shotgun (WGS) entry which is preliminary data.</text>
</comment>
<evidence type="ECO:0000256" key="2">
    <source>
        <dbReference type="ARBA" id="ARBA00022448"/>
    </source>
</evidence>
<dbReference type="GO" id="GO:0020037">
    <property type="term" value="F:heme binding"/>
    <property type="evidence" value="ECO:0007669"/>
    <property type="project" value="InterPro"/>
</dbReference>
<keyword evidence="3 8" id="KW-0349">Heme</keyword>
<gene>
    <name evidence="10" type="ORF">RISW2_19010</name>
</gene>
<feature type="domain" description="Cytochrome c" evidence="9">
    <location>
        <begin position="38"/>
        <end position="141"/>
    </location>
</feature>
<feature type="domain" description="Cytochrome c" evidence="9">
    <location>
        <begin position="183"/>
        <end position="290"/>
    </location>
</feature>
<name>X7F412_9RHOB</name>
<keyword evidence="11" id="KW-1185">Reference proteome</keyword>
<dbReference type="InterPro" id="IPR036909">
    <property type="entry name" value="Cyt_c-like_dom_sf"/>
</dbReference>
<dbReference type="GO" id="GO:0009055">
    <property type="term" value="F:electron transfer activity"/>
    <property type="evidence" value="ECO:0007669"/>
    <property type="project" value="InterPro"/>
</dbReference>
<accession>X7F412</accession>
<dbReference type="Gene3D" id="1.10.760.10">
    <property type="entry name" value="Cytochrome c-like domain"/>
    <property type="match status" value="3"/>
</dbReference>
<evidence type="ECO:0000256" key="3">
    <source>
        <dbReference type="ARBA" id="ARBA00022617"/>
    </source>
</evidence>
<dbReference type="eggNOG" id="COG2010">
    <property type="taxonomic scope" value="Bacteria"/>
</dbReference>
<feature type="domain" description="Cytochrome c" evidence="9">
    <location>
        <begin position="307"/>
        <end position="392"/>
    </location>
</feature>
<evidence type="ECO:0000256" key="5">
    <source>
        <dbReference type="ARBA" id="ARBA00022723"/>
    </source>
</evidence>
<dbReference type="PANTHER" id="PTHR35008">
    <property type="entry name" value="BLL4482 PROTEIN-RELATED"/>
    <property type="match status" value="1"/>
</dbReference>
<evidence type="ECO:0000256" key="8">
    <source>
        <dbReference type="PROSITE-ProRule" id="PRU00433"/>
    </source>
</evidence>
<dbReference type="Pfam" id="PF00034">
    <property type="entry name" value="Cytochrom_C"/>
    <property type="match status" value="1"/>
</dbReference>
<evidence type="ECO:0000259" key="9">
    <source>
        <dbReference type="PROSITE" id="PS51007"/>
    </source>
</evidence>
<keyword evidence="2" id="KW-0813">Transport</keyword>
<reference evidence="10 11" key="1">
    <citation type="submission" date="2014-01" db="EMBL/GenBank/DDBJ databases">
        <title>Roseivivax isoporae LMG 25204 Genome Sequencing.</title>
        <authorList>
            <person name="Lai Q."/>
            <person name="Li G."/>
            <person name="Shao Z."/>
        </authorList>
    </citation>
    <scope>NUCLEOTIDE SEQUENCE [LARGE SCALE GENOMIC DNA]</scope>
    <source>
        <strain evidence="10 11">LMG 25204</strain>
    </source>
</reference>
<evidence type="ECO:0000313" key="10">
    <source>
        <dbReference type="EMBL" id="ETX26814.1"/>
    </source>
</evidence>
<keyword evidence="7 8" id="KW-0408">Iron</keyword>
<dbReference type="PROSITE" id="PS51007">
    <property type="entry name" value="CYTC"/>
    <property type="match status" value="3"/>
</dbReference>
<protein>
    <recommendedName>
        <fullName evidence="9">Cytochrome c domain-containing protein</fullName>
    </recommendedName>
</protein>
<dbReference type="RefSeq" id="WP_051492241.1">
    <property type="nucleotide sequence ID" value="NZ_JAME01000053.1"/>
</dbReference>
<dbReference type="AlphaFoldDB" id="X7F412"/>
<proteinExistence type="predicted"/>
<evidence type="ECO:0000256" key="6">
    <source>
        <dbReference type="ARBA" id="ARBA00022982"/>
    </source>
</evidence>
<keyword evidence="6" id="KW-0249">Electron transport</keyword>
<dbReference type="OrthoDB" id="9811281at2"/>
<dbReference type="Proteomes" id="UP000023430">
    <property type="component" value="Unassembled WGS sequence"/>
</dbReference>
<dbReference type="InterPro" id="IPR051459">
    <property type="entry name" value="Cytochrome_c-type_DH"/>
</dbReference>
<dbReference type="PANTHER" id="PTHR35008:SF8">
    <property type="entry name" value="ALCOHOL DEHYDROGENASE CYTOCHROME C SUBUNIT"/>
    <property type="match status" value="1"/>
</dbReference>
<evidence type="ECO:0000256" key="1">
    <source>
        <dbReference type="ARBA" id="ARBA00001926"/>
    </source>
</evidence>
<evidence type="ECO:0000313" key="11">
    <source>
        <dbReference type="Proteomes" id="UP000023430"/>
    </source>
</evidence>
<keyword evidence="4" id="KW-0679">Respiratory chain</keyword>
<dbReference type="SUPFAM" id="SSF46626">
    <property type="entry name" value="Cytochrome c"/>
    <property type="match status" value="3"/>
</dbReference>
<dbReference type="PRINTS" id="PR00605">
    <property type="entry name" value="CYTCHROMECIC"/>
</dbReference>
<evidence type="ECO:0000256" key="4">
    <source>
        <dbReference type="ARBA" id="ARBA00022660"/>
    </source>
</evidence>
<dbReference type="EMBL" id="JAME01000053">
    <property type="protein sequence ID" value="ETX26814.1"/>
    <property type="molecule type" value="Genomic_DNA"/>
</dbReference>
<organism evidence="10 11">
    <name type="scientific">Roseivivax isoporae LMG 25204</name>
    <dbReference type="NCBI Taxonomy" id="1449351"/>
    <lineage>
        <taxon>Bacteria</taxon>
        <taxon>Pseudomonadati</taxon>
        <taxon>Pseudomonadota</taxon>
        <taxon>Alphaproteobacteria</taxon>
        <taxon>Rhodobacterales</taxon>
        <taxon>Roseobacteraceae</taxon>
        <taxon>Roseivivax</taxon>
    </lineage>
</organism>
<sequence length="530" mass="56696">MRGVQLLGLRDVVASGVLIFTPVAAMAQQSDTAPSGAELVERGAYLSNIAGCGHCHRSQDGTEYVGGYVLNTPFGELVSPNITPATETGIGTWTKEEFEGALRRGVNKDGEPLYPAMPYNSYTKMSDEDIDALYAYFRNRDAVENEVEVIQLPFPFNVRQGVAVWQTLFFQEGRFEPDPALDERLNRGAYLVEGVAHCSSCHTPRNSIGGPIGEEMFQGALVDGWYAPNISGTVGSSLEKFDHETLVAWLRNEAPGNLPSFGPMYEVTESLADAREDDVDAIAAYVLHRAEQDDPGQAPTLAEIPDDVLDAGQAVYEANCVSCHGSDGMGADGQAARLSDNGGVAARRPHNVVRVLLAGVEPRGAYGAMPSFAEVLSNQEISDVTNYIRRSWDNNGPEASTAELVEGLRPSTAVARATELSTSCPVGDVQSIPEGVANQIRDLANRPVSAEELEQPVSGLNVAVDSGYSEKLAAMTAIYCNALSEVEPAVSRAVFLDRQLAFMNAVDDAMRASGESATESTDEGSETATE</sequence>
<dbReference type="InterPro" id="IPR009056">
    <property type="entry name" value="Cyt_c-like_dom"/>
</dbReference>
<dbReference type="Pfam" id="PF13442">
    <property type="entry name" value="Cytochrome_CBB3"/>
    <property type="match status" value="1"/>
</dbReference>